<dbReference type="EMBL" id="FNIJ01000005">
    <property type="protein sequence ID" value="SDN80935.1"/>
    <property type="molecule type" value="Genomic_DNA"/>
</dbReference>
<organism evidence="1 2">
    <name type="scientific">Pseudomonas jinjuensis</name>
    <dbReference type="NCBI Taxonomy" id="198616"/>
    <lineage>
        <taxon>Bacteria</taxon>
        <taxon>Pseudomonadati</taxon>
        <taxon>Pseudomonadota</taxon>
        <taxon>Gammaproteobacteria</taxon>
        <taxon>Pseudomonadales</taxon>
        <taxon>Pseudomonadaceae</taxon>
        <taxon>Pseudomonas</taxon>
    </lineage>
</organism>
<gene>
    <name evidence="1" type="ORF">SAMN05216193_105148</name>
</gene>
<dbReference type="STRING" id="198616.SAMN05216193_105148"/>
<dbReference type="Proteomes" id="UP000242957">
    <property type="component" value="Unassembled WGS sequence"/>
</dbReference>
<evidence type="ECO:0000313" key="2">
    <source>
        <dbReference type="Proteomes" id="UP000242957"/>
    </source>
</evidence>
<accession>A0A1H0EES2</accession>
<dbReference type="OrthoDB" id="6891470at2"/>
<dbReference type="InterPro" id="IPR023974">
    <property type="entry name" value="HxsD"/>
</dbReference>
<proteinExistence type="predicted"/>
<sequence>MTWPVTLQLDERAYSLSVAQRTAYSVADDFAVEVQSQEHRITLVVMPNSASVTAESLPSDHVRALILQQLNDFALRERVQQETAGIRETLILTAFAGCSR</sequence>
<evidence type="ECO:0000313" key="1">
    <source>
        <dbReference type="EMBL" id="SDN80935.1"/>
    </source>
</evidence>
<name>A0A1H0EES2_9PSED</name>
<dbReference type="NCBIfam" id="TIGR03976">
    <property type="entry name" value="chp_LLNDYxLRE"/>
    <property type="match status" value="1"/>
</dbReference>
<dbReference type="RefSeq" id="WP_084310590.1">
    <property type="nucleotide sequence ID" value="NZ_FNIJ01000005.1"/>
</dbReference>
<keyword evidence="2" id="KW-1185">Reference proteome</keyword>
<dbReference type="AlphaFoldDB" id="A0A1H0EES2"/>
<protein>
    <submittedName>
        <fullName evidence="1">His-Xaa-Ser system protein HxsD</fullName>
    </submittedName>
</protein>
<reference evidence="2" key="1">
    <citation type="submission" date="2016-10" db="EMBL/GenBank/DDBJ databases">
        <authorList>
            <person name="Varghese N."/>
            <person name="Submissions S."/>
        </authorList>
    </citation>
    <scope>NUCLEOTIDE SEQUENCE [LARGE SCALE GENOMIC DNA]</scope>
    <source>
        <strain evidence="2">JCM 21621</strain>
    </source>
</reference>